<accession>A0A2N5D645</accession>
<proteinExistence type="inferred from homology"/>
<name>A0A2N5D645_9CAUL</name>
<dbReference type="EMBL" id="PJRQ01000002">
    <property type="protein sequence ID" value="PLR21456.1"/>
    <property type="molecule type" value="Genomic_DNA"/>
</dbReference>
<evidence type="ECO:0000256" key="1">
    <source>
        <dbReference type="ARBA" id="ARBA00022500"/>
    </source>
</evidence>
<evidence type="ECO:0000256" key="2">
    <source>
        <dbReference type="ARBA" id="ARBA00022801"/>
    </source>
</evidence>
<reference evidence="4 7" key="2">
    <citation type="submission" date="2018-01" db="EMBL/GenBank/DDBJ databases">
        <title>Complete genome sequence of Caulobacter flavus RHGG3.</title>
        <authorList>
            <person name="Yang E."/>
        </authorList>
    </citation>
    <scope>NUCLEOTIDE SEQUENCE [LARGE SCALE GENOMIC DNA]</scope>
    <source>
        <strain evidence="4 7">RHGG3</strain>
    </source>
</reference>
<dbReference type="OrthoDB" id="9807202at2"/>
<dbReference type="InterPro" id="IPR038592">
    <property type="entry name" value="CheD-like_sf"/>
</dbReference>
<dbReference type="SUPFAM" id="SSF64438">
    <property type="entry name" value="CNF1/YfiH-like putative cysteine hydrolases"/>
    <property type="match status" value="1"/>
</dbReference>
<gene>
    <name evidence="3" type="primary">cheD</name>
    <name evidence="4" type="ORF">C1707_06920</name>
    <name evidence="5" type="ORF">CFHF_00425</name>
</gene>
<evidence type="ECO:0000313" key="4">
    <source>
        <dbReference type="EMBL" id="AYV46001.1"/>
    </source>
</evidence>
<reference evidence="5 6" key="1">
    <citation type="submission" date="2017-12" db="EMBL/GenBank/DDBJ databases">
        <title>The genome sequence of Caulobacter flavus CGMCC1 15093.</title>
        <authorList>
            <person name="Gao J."/>
            <person name="Mao X."/>
            <person name="Sun J."/>
        </authorList>
    </citation>
    <scope>NUCLEOTIDE SEQUENCE [LARGE SCALE GENOMIC DNA]</scope>
    <source>
        <strain evidence="5 6">CGMCC1 15093</strain>
    </source>
</reference>
<dbReference type="EC" id="3.5.1.44" evidence="3"/>
<evidence type="ECO:0000313" key="6">
    <source>
        <dbReference type="Proteomes" id="UP000234483"/>
    </source>
</evidence>
<organism evidence="5 6">
    <name type="scientific">Caulobacter flavus</name>
    <dbReference type="NCBI Taxonomy" id="1679497"/>
    <lineage>
        <taxon>Bacteria</taxon>
        <taxon>Pseudomonadati</taxon>
        <taxon>Pseudomonadota</taxon>
        <taxon>Alphaproteobacteria</taxon>
        <taxon>Caulobacterales</taxon>
        <taxon>Caulobacteraceae</taxon>
        <taxon>Caulobacter</taxon>
    </lineage>
</organism>
<protein>
    <recommendedName>
        <fullName evidence="3">Probable chemoreceptor glutamine deamidase CheD</fullName>
        <ecNumber evidence="3">3.5.1.44</ecNumber>
    </recommendedName>
</protein>
<dbReference type="PANTHER" id="PTHR35147:SF2">
    <property type="entry name" value="CHEMORECEPTOR GLUTAMINE DEAMIDASE CHED-RELATED"/>
    <property type="match status" value="1"/>
</dbReference>
<dbReference type="InterPro" id="IPR005659">
    <property type="entry name" value="Chemorcpt_Glu_NH3ase_CheD"/>
</dbReference>
<dbReference type="KEGG" id="cfh:C1707_06920"/>
<keyword evidence="7" id="KW-1185">Reference proteome</keyword>
<dbReference type="InterPro" id="IPR011324">
    <property type="entry name" value="Cytotoxic_necrot_fac-like_cat"/>
</dbReference>
<comment type="catalytic activity">
    <reaction evidence="3">
        <text>L-glutaminyl-[protein] + H2O = L-glutamyl-[protein] + NH4(+)</text>
        <dbReference type="Rhea" id="RHEA:16441"/>
        <dbReference type="Rhea" id="RHEA-COMP:10207"/>
        <dbReference type="Rhea" id="RHEA-COMP:10208"/>
        <dbReference type="ChEBI" id="CHEBI:15377"/>
        <dbReference type="ChEBI" id="CHEBI:28938"/>
        <dbReference type="ChEBI" id="CHEBI:29973"/>
        <dbReference type="ChEBI" id="CHEBI:30011"/>
        <dbReference type="EC" id="3.5.1.44"/>
    </reaction>
</comment>
<dbReference type="GO" id="GO:0006935">
    <property type="term" value="P:chemotaxis"/>
    <property type="evidence" value="ECO:0007669"/>
    <property type="project" value="UniProtKB-UniRule"/>
</dbReference>
<dbReference type="PANTHER" id="PTHR35147">
    <property type="entry name" value="CHEMORECEPTOR GLUTAMINE DEAMIDASE CHED-RELATED"/>
    <property type="match status" value="1"/>
</dbReference>
<dbReference type="EMBL" id="CP026100">
    <property type="protein sequence ID" value="AYV46001.1"/>
    <property type="molecule type" value="Genomic_DNA"/>
</dbReference>
<sequence length="192" mass="20174">MGGGYSHDDELRATKVHVTQGESHVSTDPNVVMTTVLGSCIAACIRDPQAGVGGMNHFLLPDAGDGRGGSGSGGDAVRYGAYAMELLINGLLKKGARRERLEAKIFGGGKLFDSLSDVGASNAAFAERFLRDEGIPIVSSSVGGVSARRVEFWPVTGRVRQRLVAVDNAPQEVRRPAPIPQPASNAGDLELF</sequence>
<evidence type="ECO:0000313" key="7">
    <source>
        <dbReference type="Proteomes" id="UP000281192"/>
    </source>
</evidence>
<comment type="similarity">
    <text evidence="3">Belongs to the CheD family.</text>
</comment>
<evidence type="ECO:0000256" key="3">
    <source>
        <dbReference type="HAMAP-Rule" id="MF_01440"/>
    </source>
</evidence>
<comment type="function">
    <text evidence="3">Probably deamidates glutamine residues to glutamate on methyl-accepting chemotaxis receptors (MCPs), playing an important role in chemotaxis.</text>
</comment>
<dbReference type="CDD" id="cd16352">
    <property type="entry name" value="CheD"/>
    <property type="match status" value="1"/>
</dbReference>
<dbReference type="Proteomes" id="UP000281192">
    <property type="component" value="Chromosome"/>
</dbReference>
<dbReference type="RefSeq" id="WP_101711065.1">
    <property type="nucleotide sequence ID" value="NZ_CP026100.1"/>
</dbReference>
<dbReference type="Proteomes" id="UP000234483">
    <property type="component" value="Unassembled WGS sequence"/>
</dbReference>
<dbReference type="HAMAP" id="MF_01440">
    <property type="entry name" value="CheD"/>
    <property type="match status" value="1"/>
</dbReference>
<dbReference type="AlphaFoldDB" id="A0A2N5D645"/>
<dbReference type="Pfam" id="PF03975">
    <property type="entry name" value="CheD"/>
    <property type="match status" value="1"/>
</dbReference>
<dbReference type="GO" id="GO:0050568">
    <property type="term" value="F:protein-glutamine glutaminase activity"/>
    <property type="evidence" value="ECO:0007669"/>
    <property type="project" value="UniProtKB-UniRule"/>
</dbReference>
<keyword evidence="1 3" id="KW-0145">Chemotaxis</keyword>
<evidence type="ECO:0000313" key="5">
    <source>
        <dbReference type="EMBL" id="PLR21456.1"/>
    </source>
</evidence>
<dbReference type="Gene3D" id="3.30.1330.200">
    <property type="match status" value="1"/>
</dbReference>
<keyword evidence="2 3" id="KW-0378">Hydrolase</keyword>